<sequence>MFSLNIGFLFLSGFKQIKSCAFHASKLCVYMQSLTLSLILPVGV</sequence>
<dbReference type="Proteomes" id="UP000217277">
    <property type="component" value="Chromosome I"/>
</dbReference>
<proteinExistence type="predicted"/>
<dbReference type="EMBL" id="CP011011">
    <property type="protein sequence ID" value="ATC83318.1"/>
    <property type="molecule type" value="Genomic_DNA"/>
</dbReference>
<protein>
    <submittedName>
        <fullName evidence="1">Uncharacterized protein</fullName>
    </submittedName>
</protein>
<gene>
    <name evidence="1" type="ORF">PAGA_a3135</name>
</gene>
<evidence type="ECO:0000313" key="2">
    <source>
        <dbReference type="Proteomes" id="UP000217277"/>
    </source>
</evidence>
<organism evidence="1 2">
    <name type="scientific">Pseudoalteromonas agarivorans DSM 14585</name>
    <dbReference type="NCBI Taxonomy" id="1312369"/>
    <lineage>
        <taxon>Bacteria</taxon>
        <taxon>Pseudomonadati</taxon>
        <taxon>Pseudomonadota</taxon>
        <taxon>Gammaproteobacteria</taxon>
        <taxon>Alteromonadales</taxon>
        <taxon>Pseudoalteromonadaceae</taxon>
        <taxon>Pseudoalteromonas</taxon>
    </lineage>
</organism>
<reference evidence="1" key="1">
    <citation type="submission" date="2015-03" db="EMBL/GenBank/DDBJ databases">
        <authorList>
            <person name="Xie B.-B."/>
            <person name="Rong J.-C."/>
            <person name="Qin Q.-L."/>
            <person name="Zhang Y.-Z."/>
        </authorList>
    </citation>
    <scope>NUCLEOTIDE SEQUENCE</scope>
    <source>
        <strain evidence="1">DSM 14585</strain>
    </source>
</reference>
<accession>A0ACA8DZU8</accession>
<keyword evidence="2" id="KW-1185">Reference proteome</keyword>
<evidence type="ECO:0000313" key="1">
    <source>
        <dbReference type="EMBL" id="ATC83318.1"/>
    </source>
</evidence>
<name>A0ACA8DZU8_9GAMM</name>